<name>A0ABW6REJ6_9ACTN</name>
<sequence length="80" mass="8499">MRFVRAVWEACKIFGALAMAGYGIVGSTEEDRRTVGFGGGPAPGHPERLSPDVPLSGVELALARELEARCEWPPGRGDAC</sequence>
<evidence type="ECO:0000313" key="1">
    <source>
        <dbReference type="EMBL" id="MFF3339612.1"/>
    </source>
</evidence>
<protein>
    <submittedName>
        <fullName evidence="1">DUF6059 family protein</fullName>
    </submittedName>
</protein>
<dbReference type="Pfam" id="PF19534">
    <property type="entry name" value="DUF6059"/>
    <property type="match status" value="1"/>
</dbReference>
<keyword evidence="2" id="KW-1185">Reference proteome</keyword>
<evidence type="ECO:0000313" key="2">
    <source>
        <dbReference type="Proteomes" id="UP001601976"/>
    </source>
</evidence>
<dbReference type="RefSeq" id="WP_355712423.1">
    <property type="nucleotide sequence ID" value="NZ_JBEXNP010000001.1"/>
</dbReference>
<organism evidence="1 2">
    <name type="scientific">Streptomyces flavidovirens</name>
    <dbReference type="NCBI Taxonomy" id="67298"/>
    <lineage>
        <taxon>Bacteria</taxon>
        <taxon>Bacillati</taxon>
        <taxon>Actinomycetota</taxon>
        <taxon>Actinomycetes</taxon>
        <taxon>Kitasatosporales</taxon>
        <taxon>Streptomycetaceae</taxon>
        <taxon>Streptomyces</taxon>
    </lineage>
</organism>
<gene>
    <name evidence="1" type="ORF">ACFYWW_12905</name>
</gene>
<dbReference type="InterPro" id="IPR045701">
    <property type="entry name" value="DUF6059"/>
</dbReference>
<dbReference type="Proteomes" id="UP001601976">
    <property type="component" value="Unassembled WGS sequence"/>
</dbReference>
<comment type="caution">
    <text evidence="1">The sequence shown here is derived from an EMBL/GenBank/DDBJ whole genome shotgun (WGS) entry which is preliminary data.</text>
</comment>
<dbReference type="EMBL" id="JBIAPK010000003">
    <property type="protein sequence ID" value="MFF3339612.1"/>
    <property type="molecule type" value="Genomic_DNA"/>
</dbReference>
<reference evidence="1 2" key="1">
    <citation type="submission" date="2024-10" db="EMBL/GenBank/DDBJ databases">
        <title>The Natural Products Discovery Center: Release of the First 8490 Sequenced Strains for Exploring Actinobacteria Biosynthetic Diversity.</title>
        <authorList>
            <person name="Kalkreuter E."/>
            <person name="Kautsar S.A."/>
            <person name="Yang D."/>
            <person name="Bader C.D."/>
            <person name="Teijaro C.N."/>
            <person name="Fluegel L."/>
            <person name="Davis C.M."/>
            <person name="Simpson J.R."/>
            <person name="Lauterbach L."/>
            <person name="Steele A.D."/>
            <person name="Gui C."/>
            <person name="Meng S."/>
            <person name="Li G."/>
            <person name="Viehrig K."/>
            <person name="Ye F."/>
            <person name="Su P."/>
            <person name="Kiefer A.F."/>
            <person name="Nichols A."/>
            <person name="Cepeda A.J."/>
            <person name="Yan W."/>
            <person name="Fan B."/>
            <person name="Jiang Y."/>
            <person name="Adhikari A."/>
            <person name="Zheng C.-J."/>
            <person name="Schuster L."/>
            <person name="Cowan T.M."/>
            <person name="Smanski M.J."/>
            <person name="Chevrette M.G."/>
            <person name="De Carvalho L.P.S."/>
            <person name="Shen B."/>
        </authorList>
    </citation>
    <scope>NUCLEOTIDE SEQUENCE [LARGE SCALE GENOMIC DNA]</scope>
    <source>
        <strain evidence="1 2">NPDC003029</strain>
    </source>
</reference>
<proteinExistence type="predicted"/>
<accession>A0ABW6REJ6</accession>